<dbReference type="SUPFAM" id="SSF51182">
    <property type="entry name" value="RmlC-like cupins"/>
    <property type="match status" value="1"/>
</dbReference>
<name>A0ABN2A679_9ACTN</name>
<evidence type="ECO:0000313" key="1">
    <source>
        <dbReference type="EMBL" id="GAA1511940.1"/>
    </source>
</evidence>
<accession>A0ABN2A679</accession>
<dbReference type="InterPro" id="IPR014710">
    <property type="entry name" value="RmlC-like_jellyroll"/>
</dbReference>
<proteinExistence type="predicted"/>
<dbReference type="Gene3D" id="2.60.120.10">
    <property type="entry name" value="Jelly Rolls"/>
    <property type="match status" value="1"/>
</dbReference>
<dbReference type="CDD" id="cd10548">
    <property type="entry name" value="cupin_CDO"/>
    <property type="match status" value="1"/>
</dbReference>
<keyword evidence="2" id="KW-1185">Reference proteome</keyword>
<organism evidence="1 2">
    <name type="scientific">Nocardioides humi</name>
    <dbReference type="NCBI Taxonomy" id="449461"/>
    <lineage>
        <taxon>Bacteria</taxon>
        <taxon>Bacillati</taxon>
        <taxon>Actinomycetota</taxon>
        <taxon>Actinomycetes</taxon>
        <taxon>Propionibacteriales</taxon>
        <taxon>Nocardioidaceae</taxon>
        <taxon>Nocardioides</taxon>
    </lineage>
</organism>
<protein>
    <submittedName>
        <fullName evidence="1">Cysteine dioxygenase</fullName>
    </submittedName>
</protein>
<reference evidence="1 2" key="1">
    <citation type="journal article" date="2019" name="Int. J. Syst. Evol. Microbiol.">
        <title>The Global Catalogue of Microorganisms (GCM) 10K type strain sequencing project: providing services to taxonomists for standard genome sequencing and annotation.</title>
        <authorList>
            <consortium name="The Broad Institute Genomics Platform"/>
            <consortium name="The Broad Institute Genome Sequencing Center for Infectious Disease"/>
            <person name="Wu L."/>
            <person name="Ma J."/>
        </authorList>
    </citation>
    <scope>NUCLEOTIDE SEQUENCE [LARGE SCALE GENOMIC DNA]</scope>
    <source>
        <strain evidence="1 2">JCM 14942</strain>
    </source>
</reference>
<dbReference type="RefSeq" id="WP_141005750.1">
    <property type="nucleotide sequence ID" value="NZ_BAAAOR010000012.1"/>
</dbReference>
<dbReference type="GO" id="GO:0051213">
    <property type="term" value="F:dioxygenase activity"/>
    <property type="evidence" value="ECO:0007669"/>
    <property type="project" value="UniProtKB-KW"/>
</dbReference>
<dbReference type="Proteomes" id="UP001500842">
    <property type="component" value="Unassembled WGS sequence"/>
</dbReference>
<comment type="caution">
    <text evidence="1">The sequence shown here is derived from an EMBL/GenBank/DDBJ whole genome shotgun (WGS) entry which is preliminary data.</text>
</comment>
<dbReference type="EMBL" id="BAAAOR010000012">
    <property type="protein sequence ID" value="GAA1511940.1"/>
    <property type="molecule type" value="Genomic_DNA"/>
</dbReference>
<dbReference type="InterPro" id="IPR011051">
    <property type="entry name" value="RmlC_Cupin_sf"/>
</dbReference>
<keyword evidence="1" id="KW-0223">Dioxygenase</keyword>
<sequence>MTQQQIVPVASEVPEIAAFADRVADLVARGLDERALTAAIRDDLEATLAAGFDLPAETTRPDPERYVMYPLHVAADGSFSIASAVWNVGQGTPVHGHETWGVVGIYRGVEVETRFEKPSAPDVPLVAEGTDEWTAGQVTVCCTTDDDVHQVRCGGDEPVVGIHVYGADIGTLPRRSYDPETGAVHWFTSTWALTEGEDR</sequence>
<keyword evidence="1" id="KW-0560">Oxidoreductase</keyword>
<evidence type="ECO:0000313" key="2">
    <source>
        <dbReference type="Proteomes" id="UP001500842"/>
    </source>
</evidence>
<gene>
    <name evidence="1" type="ORF">GCM10009788_15590</name>
</gene>